<name>A0AAV0Z665_VICFA</name>
<proteinExistence type="predicted"/>
<dbReference type="EMBL" id="OX451735">
    <property type="protein sequence ID" value="CAI8592893.1"/>
    <property type="molecule type" value="Genomic_DNA"/>
</dbReference>
<accession>A0AAV0Z665</accession>
<reference evidence="1 2" key="1">
    <citation type="submission" date="2023-01" db="EMBL/GenBank/DDBJ databases">
        <authorList>
            <person name="Kreplak J."/>
        </authorList>
    </citation>
    <scope>NUCLEOTIDE SEQUENCE [LARGE SCALE GENOMIC DNA]</scope>
</reference>
<evidence type="ECO:0000313" key="2">
    <source>
        <dbReference type="Proteomes" id="UP001157006"/>
    </source>
</evidence>
<dbReference type="AlphaFoldDB" id="A0AAV0Z665"/>
<sequence>MRDGRLCPIPIFFLAIFDCKTLALVLSISSSSHNLVFVRLQQDQTFVFEFIMNISPNALNMPAIHAMISRNLLLPFIFYRFSSRKAEKEINKIRKFGVSYLPKELFGAYSTIVVTTRNSECVNVDVLNCDAKMRISFALRTVKVTEERCIFLIRNIDD</sequence>
<gene>
    <name evidence="1" type="ORF">VFH_I063800</name>
</gene>
<evidence type="ECO:0000313" key="1">
    <source>
        <dbReference type="EMBL" id="CAI8592893.1"/>
    </source>
</evidence>
<protein>
    <submittedName>
        <fullName evidence="1">Uncharacterized protein</fullName>
    </submittedName>
</protein>
<dbReference type="Proteomes" id="UP001157006">
    <property type="component" value="Chromosome 1S"/>
</dbReference>
<organism evidence="1 2">
    <name type="scientific">Vicia faba</name>
    <name type="common">Broad bean</name>
    <name type="synonym">Faba vulgaris</name>
    <dbReference type="NCBI Taxonomy" id="3906"/>
    <lineage>
        <taxon>Eukaryota</taxon>
        <taxon>Viridiplantae</taxon>
        <taxon>Streptophyta</taxon>
        <taxon>Embryophyta</taxon>
        <taxon>Tracheophyta</taxon>
        <taxon>Spermatophyta</taxon>
        <taxon>Magnoliopsida</taxon>
        <taxon>eudicotyledons</taxon>
        <taxon>Gunneridae</taxon>
        <taxon>Pentapetalae</taxon>
        <taxon>rosids</taxon>
        <taxon>fabids</taxon>
        <taxon>Fabales</taxon>
        <taxon>Fabaceae</taxon>
        <taxon>Papilionoideae</taxon>
        <taxon>50 kb inversion clade</taxon>
        <taxon>NPAAA clade</taxon>
        <taxon>Hologalegina</taxon>
        <taxon>IRL clade</taxon>
        <taxon>Fabeae</taxon>
        <taxon>Vicia</taxon>
    </lineage>
</organism>
<keyword evidence="2" id="KW-1185">Reference proteome</keyword>